<dbReference type="CDD" id="cd03385">
    <property type="entry name" value="PAP2_BcrC_like"/>
    <property type="match status" value="1"/>
</dbReference>
<organism evidence="3 4">
    <name type="scientific">Priestia iocasae</name>
    <dbReference type="NCBI Taxonomy" id="2291674"/>
    <lineage>
        <taxon>Bacteria</taxon>
        <taxon>Bacillati</taxon>
        <taxon>Bacillota</taxon>
        <taxon>Bacilli</taxon>
        <taxon>Bacillales</taxon>
        <taxon>Bacillaceae</taxon>
        <taxon>Priestia</taxon>
    </lineage>
</organism>
<keyword evidence="4" id="KW-1185">Reference proteome</keyword>
<dbReference type="PANTHER" id="PTHR14969:SF58">
    <property type="entry name" value="UNDECAPRENYL-DIPHOSPHATASE BCRC"/>
    <property type="match status" value="1"/>
</dbReference>
<dbReference type="Pfam" id="PF01569">
    <property type="entry name" value="PAP2"/>
    <property type="match status" value="1"/>
</dbReference>
<dbReference type="Gene3D" id="1.20.144.10">
    <property type="entry name" value="Phosphatidic acid phosphatase type 2/haloperoxidase"/>
    <property type="match status" value="1"/>
</dbReference>
<dbReference type="SMART" id="SM00014">
    <property type="entry name" value="acidPPc"/>
    <property type="match status" value="1"/>
</dbReference>
<dbReference type="GO" id="GO:0050380">
    <property type="term" value="F:undecaprenyl-diphosphatase activity"/>
    <property type="evidence" value="ECO:0007669"/>
    <property type="project" value="UniProtKB-EC"/>
</dbReference>
<dbReference type="RefSeq" id="WP_205188167.1">
    <property type="nucleotide sequence ID" value="NZ_JAFBFC010000005.1"/>
</dbReference>
<keyword evidence="1" id="KW-0472">Membrane</keyword>
<dbReference type="InterPro" id="IPR000326">
    <property type="entry name" value="PAP2/HPO"/>
</dbReference>
<dbReference type="EC" id="3.6.1.27" evidence="3"/>
<dbReference type="InterPro" id="IPR036938">
    <property type="entry name" value="PAP2/HPO_sf"/>
</dbReference>
<accession>A0ABS2QYY8</accession>
<keyword evidence="1" id="KW-0812">Transmembrane</keyword>
<evidence type="ECO:0000313" key="3">
    <source>
        <dbReference type="EMBL" id="MBM7704157.1"/>
    </source>
</evidence>
<dbReference type="Proteomes" id="UP000809829">
    <property type="component" value="Unassembled WGS sequence"/>
</dbReference>
<sequence length="172" mass="20022">MKSSFFKSINRFSGRCTPIDFLMIFFSQKVRYVFLFFIMMMWFRNRAYRKIVYCAGISSGITLVINFIVKLFYYKPRPFINHRVGILIPSKMDSSFPSKHTLLVFAVSTSIILHQRAVGSIMWVLSLLTSFSRIWVGHHYPADVISSALIGSMTSIIVDRAARFYHFFSRDT</sequence>
<protein>
    <submittedName>
        <fullName evidence="3">Undecaprenyl-diphosphatase</fullName>
        <ecNumber evidence="3">3.6.1.27</ecNumber>
    </submittedName>
</protein>
<keyword evidence="1" id="KW-1133">Transmembrane helix</keyword>
<comment type="caution">
    <text evidence="3">The sequence shown here is derived from an EMBL/GenBank/DDBJ whole genome shotgun (WGS) entry which is preliminary data.</text>
</comment>
<keyword evidence="3" id="KW-0378">Hydrolase</keyword>
<evidence type="ECO:0000256" key="1">
    <source>
        <dbReference type="SAM" id="Phobius"/>
    </source>
</evidence>
<evidence type="ECO:0000259" key="2">
    <source>
        <dbReference type="SMART" id="SM00014"/>
    </source>
</evidence>
<reference evidence="3 4" key="1">
    <citation type="submission" date="2021-01" db="EMBL/GenBank/DDBJ databases">
        <title>Genomic Encyclopedia of Type Strains, Phase IV (KMG-IV): sequencing the most valuable type-strain genomes for metagenomic binning, comparative biology and taxonomic classification.</title>
        <authorList>
            <person name="Goeker M."/>
        </authorList>
    </citation>
    <scope>NUCLEOTIDE SEQUENCE [LARGE SCALE GENOMIC DNA]</scope>
    <source>
        <strain evidence="3 4">DSM 104297</strain>
    </source>
</reference>
<feature type="transmembrane region" description="Helical" evidence="1">
    <location>
        <begin position="50"/>
        <end position="73"/>
    </location>
</feature>
<dbReference type="SUPFAM" id="SSF48317">
    <property type="entry name" value="Acid phosphatase/Vanadium-dependent haloperoxidase"/>
    <property type="match status" value="1"/>
</dbReference>
<dbReference type="PANTHER" id="PTHR14969">
    <property type="entry name" value="SPHINGOSINE-1-PHOSPHATE PHOSPHOHYDROLASE"/>
    <property type="match status" value="1"/>
</dbReference>
<feature type="domain" description="Phosphatidic acid phosphatase type 2/haloperoxidase" evidence="2">
    <location>
        <begin position="52"/>
        <end position="159"/>
    </location>
</feature>
<name>A0ABS2QYY8_9BACI</name>
<dbReference type="EMBL" id="JAFBFC010000005">
    <property type="protein sequence ID" value="MBM7704157.1"/>
    <property type="molecule type" value="Genomic_DNA"/>
</dbReference>
<gene>
    <name evidence="3" type="ORF">JOC83_003007</name>
</gene>
<feature type="transmembrane region" description="Helical" evidence="1">
    <location>
        <begin position="21"/>
        <end position="44"/>
    </location>
</feature>
<dbReference type="InterPro" id="IPR033879">
    <property type="entry name" value="UPP_Pase"/>
</dbReference>
<evidence type="ECO:0000313" key="4">
    <source>
        <dbReference type="Proteomes" id="UP000809829"/>
    </source>
</evidence>
<proteinExistence type="predicted"/>